<dbReference type="Proteomes" id="UP000317572">
    <property type="component" value="Chromosome"/>
</dbReference>
<evidence type="ECO:0000313" key="5">
    <source>
        <dbReference type="EMBL" id="QDL31252.1"/>
    </source>
</evidence>
<dbReference type="InterPro" id="IPR001761">
    <property type="entry name" value="Peripla_BP/Lac1_sug-bd_dom"/>
</dbReference>
<evidence type="ECO:0000259" key="4">
    <source>
        <dbReference type="PROSITE" id="PS50932"/>
    </source>
</evidence>
<evidence type="ECO:0000256" key="2">
    <source>
        <dbReference type="ARBA" id="ARBA00023125"/>
    </source>
</evidence>
<dbReference type="InterPro" id="IPR000843">
    <property type="entry name" value="HTH_LacI"/>
</dbReference>
<reference evidence="5 6" key="1">
    <citation type="submission" date="2018-11" db="EMBL/GenBank/DDBJ databases">
        <title>The first complete genome of Serratia liquefaciens isolated from metalophyte plant revel distinctness adaptive mechanisms in an extreme habitat.</title>
        <authorList>
            <person name="Caneschi W.L."/>
            <person name="Sanchez A.B."/>
            <person name="Felestrino E.B."/>
            <person name="Assis R.A.B."/>
            <person name="Lemes C.G.C."/>
            <person name="Cordeiro I.F."/>
            <person name="Fonseca N.P."/>
            <person name="Villa M."/>
            <person name="Vieira I.T."/>
            <person name="Moraes L.A."/>
            <person name="Kamino L.H.Y."/>
            <person name="do Carmo F."/>
            <person name="Garcia C.M."/>
            <person name="Almeida N.F."/>
            <person name="Silva R.S."/>
            <person name="Ferro J.A."/>
            <person name="Ferro M.I.T."/>
            <person name="Varani A.M."/>
            <person name="Ferreira R.M."/>
            <person name="dos Santos V.L."/>
            <person name="Silva U.C."/>
            <person name="Setubal J.C."/>
            <person name="Moreira L.M."/>
        </authorList>
    </citation>
    <scope>NUCLEOTIDE SEQUENCE [LARGE SCALE GENOMIC DNA]</scope>
    <source>
        <strain evidence="5 6">FG3</strain>
    </source>
</reference>
<dbReference type="PROSITE" id="PS50932">
    <property type="entry name" value="HTH_LACI_2"/>
    <property type="match status" value="1"/>
</dbReference>
<keyword evidence="3" id="KW-0804">Transcription</keyword>
<dbReference type="Gene3D" id="3.40.50.2300">
    <property type="match status" value="2"/>
</dbReference>
<dbReference type="PANTHER" id="PTHR30146">
    <property type="entry name" value="LACI-RELATED TRANSCRIPTIONAL REPRESSOR"/>
    <property type="match status" value="1"/>
</dbReference>
<name>A0A515CSV3_SERLI</name>
<keyword evidence="2 5" id="KW-0238">DNA-binding</keyword>
<dbReference type="GO" id="GO:0000976">
    <property type="term" value="F:transcription cis-regulatory region binding"/>
    <property type="evidence" value="ECO:0007669"/>
    <property type="project" value="TreeGrafter"/>
</dbReference>
<feature type="domain" description="HTH lacI-type" evidence="4">
    <location>
        <begin position="17"/>
        <end position="71"/>
    </location>
</feature>
<dbReference type="InterPro" id="IPR028082">
    <property type="entry name" value="Peripla_BP_I"/>
</dbReference>
<organism evidence="5 6">
    <name type="scientific">Serratia liquefaciens</name>
    <dbReference type="NCBI Taxonomy" id="614"/>
    <lineage>
        <taxon>Bacteria</taxon>
        <taxon>Pseudomonadati</taxon>
        <taxon>Pseudomonadota</taxon>
        <taxon>Gammaproteobacteria</taxon>
        <taxon>Enterobacterales</taxon>
        <taxon>Yersiniaceae</taxon>
        <taxon>Serratia</taxon>
    </lineage>
</organism>
<dbReference type="AlphaFoldDB" id="A0A515CSV3"/>
<dbReference type="SMART" id="SM00354">
    <property type="entry name" value="HTH_LACI"/>
    <property type="match status" value="1"/>
</dbReference>
<accession>A0A515CSV3</accession>
<dbReference type="EMBL" id="CP033893">
    <property type="protein sequence ID" value="QDL31252.1"/>
    <property type="molecule type" value="Genomic_DNA"/>
</dbReference>
<evidence type="ECO:0000256" key="3">
    <source>
        <dbReference type="ARBA" id="ARBA00023163"/>
    </source>
</evidence>
<proteinExistence type="predicted"/>
<dbReference type="GO" id="GO:0003700">
    <property type="term" value="F:DNA-binding transcription factor activity"/>
    <property type="evidence" value="ECO:0007669"/>
    <property type="project" value="TreeGrafter"/>
</dbReference>
<sequence length="344" mass="37902">MMAKKPGSTQAPAARKATASDVAARAGVSKWTVSRAFTDGASISLQAMQRVQTAARELGYRPNLLARSLSKKSTRIIGLVADELKNPHIFTLLDEVTRQLQSRGYMALLLNITSEHDYESVLTLADQMQVDGLLFLGTLLNDRLISLAQDIHRIPLVVLYRYSESPYIQVLATHGYQAGFDIGELLLQQDYPRMGYLAGPISESTQLRRLDGFRAALAQQQREVNLVLQAPHYQRLCGMEAFSAYLAATPAEQRIDAIFCENDILAVGVIDAIRATPGCAPIAVVGFDDIELAASPSYQLTTYRQPMQQLIADGIHCLTQAFEPGGQRLYTGELIVRQSHLKQP</sequence>
<dbReference type="RefSeq" id="WP_142814845.1">
    <property type="nucleotide sequence ID" value="NZ_CP033893.1"/>
</dbReference>
<evidence type="ECO:0000313" key="6">
    <source>
        <dbReference type="Proteomes" id="UP000317572"/>
    </source>
</evidence>
<dbReference type="Gene3D" id="1.10.260.40">
    <property type="entry name" value="lambda repressor-like DNA-binding domains"/>
    <property type="match status" value="1"/>
</dbReference>
<dbReference type="Pfam" id="PF00356">
    <property type="entry name" value="LacI"/>
    <property type="match status" value="1"/>
</dbReference>
<dbReference type="STRING" id="614.XJ20_07265"/>
<dbReference type="SUPFAM" id="SSF47413">
    <property type="entry name" value="lambda repressor-like DNA-binding domains"/>
    <property type="match status" value="1"/>
</dbReference>
<dbReference type="CDD" id="cd01392">
    <property type="entry name" value="HTH_LacI"/>
    <property type="match status" value="1"/>
</dbReference>
<keyword evidence="1" id="KW-0805">Transcription regulation</keyword>
<dbReference type="Pfam" id="PF00532">
    <property type="entry name" value="Peripla_BP_1"/>
    <property type="match status" value="1"/>
</dbReference>
<gene>
    <name evidence="5" type="ORF">EGO53_05405</name>
</gene>
<protein>
    <submittedName>
        <fullName evidence="5">LacI family DNA-binding transcriptional regulator</fullName>
    </submittedName>
</protein>
<dbReference type="PANTHER" id="PTHR30146:SF109">
    <property type="entry name" value="HTH-TYPE TRANSCRIPTIONAL REGULATOR GALS"/>
    <property type="match status" value="1"/>
</dbReference>
<dbReference type="SUPFAM" id="SSF53822">
    <property type="entry name" value="Periplasmic binding protein-like I"/>
    <property type="match status" value="1"/>
</dbReference>
<evidence type="ECO:0000256" key="1">
    <source>
        <dbReference type="ARBA" id="ARBA00023015"/>
    </source>
</evidence>
<dbReference type="InterPro" id="IPR010982">
    <property type="entry name" value="Lambda_DNA-bd_dom_sf"/>
</dbReference>